<gene>
    <name evidence="1" type="ORF">AT575_02880</name>
</gene>
<evidence type="ECO:0000313" key="1">
    <source>
        <dbReference type="EMBL" id="PND48123.1"/>
    </source>
</evidence>
<accession>A0A2N8LD80</accession>
<sequence length="237" mass="26852">MSKNYIESTNQKKSGKGLKLFGLLLLLIMLAGAGAAYYKYQEGNIDGTWQAKSLQSEIDKNFNADMKKLDSEMGIKTADAISKPEIKMVVKDGKVQMTYYLKVNSQYLSQEIYNYYKTEMNKILNDSEVNLEEVAPDVKDELESSITSQADLKKEFDAEFTKTADEIGGSYNKETGMIETEVTSGKVNPFFNRIEITSINQKAGFFKKDKSEKYIDYEKSAKDLILKGEKDKVTFTK</sequence>
<name>A0A2N8LD80_9STRE</name>
<dbReference type="OrthoDB" id="2216366at2"/>
<reference evidence="1 2" key="1">
    <citation type="submission" date="2015-12" db="EMBL/GenBank/DDBJ databases">
        <title>Streptococcus penaeicida sp. nov.</title>
        <authorList>
            <person name="Gomez-Gil B."/>
            <person name="Morales-Covarrubias M."/>
        </authorList>
    </citation>
    <scope>NUCLEOTIDE SEQUENCE [LARGE SCALE GENOMIC DNA]</scope>
    <source>
        <strain evidence="1 2">CAIM 1838</strain>
    </source>
</reference>
<protein>
    <submittedName>
        <fullName evidence="1">Uncharacterized protein</fullName>
    </submittedName>
</protein>
<organism evidence="1 2">
    <name type="scientific">Streptococcus penaeicida</name>
    <dbReference type="NCBI Taxonomy" id="1765960"/>
    <lineage>
        <taxon>Bacteria</taxon>
        <taxon>Bacillati</taxon>
        <taxon>Bacillota</taxon>
        <taxon>Bacilli</taxon>
        <taxon>Lactobacillales</taxon>
        <taxon>Streptococcaceae</taxon>
        <taxon>Streptococcus</taxon>
    </lineage>
</organism>
<proteinExistence type="predicted"/>
<dbReference type="EMBL" id="LOCM01000014">
    <property type="protein sequence ID" value="PND48123.1"/>
    <property type="molecule type" value="Genomic_DNA"/>
</dbReference>
<comment type="caution">
    <text evidence="1">The sequence shown here is derived from an EMBL/GenBank/DDBJ whole genome shotgun (WGS) entry which is preliminary data.</text>
</comment>
<dbReference type="AlphaFoldDB" id="A0A2N8LD80"/>
<dbReference type="Proteomes" id="UP000235963">
    <property type="component" value="Unassembled WGS sequence"/>
</dbReference>
<evidence type="ECO:0000313" key="2">
    <source>
        <dbReference type="Proteomes" id="UP000235963"/>
    </source>
</evidence>
<keyword evidence="2" id="KW-1185">Reference proteome</keyword>
<dbReference type="RefSeq" id="WP_102777079.1">
    <property type="nucleotide sequence ID" value="NZ_CBCSGP010000024.1"/>
</dbReference>